<feature type="transmembrane region" description="Helical" evidence="1">
    <location>
        <begin position="79"/>
        <end position="96"/>
    </location>
</feature>
<feature type="transmembrane region" description="Helical" evidence="1">
    <location>
        <begin position="127"/>
        <end position="146"/>
    </location>
</feature>
<keyword evidence="3" id="KW-0808">Transferase</keyword>
<comment type="caution">
    <text evidence="3">The sequence shown here is derived from an EMBL/GenBank/DDBJ whole genome shotgun (WGS) entry which is preliminary data.</text>
</comment>
<feature type="transmembrane region" description="Helical" evidence="1">
    <location>
        <begin position="221"/>
        <end position="240"/>
    </location>
</feature>
<feature type="domain" description="Acyltransferase 3" evidence="2">
    <location>
        <begin position="6"/>
        <end position="330"/>
    </location>
</feature>
<evidence type="ECO:0000259" key="2">
    <source>
        <dbReference type="Pfam" id="PF01757"/>
    </source>
</evidence>
<reference evidence="4" key="1">
    <citation type="journal article" date="2019" name="Int. J. Syst. Evol. Microbiol.">
        <title>The Global Catalogue of Microorganisms (GCM) 10K type strain sequencing project: providing services to taxonomists for standard genome sequencing and annotation.</title>
        <authorList>
            <consortium name="The Broad Institute Genomics Platform"/>
            <consortium name="The Broad Institute Genome Sequencing Center for Infectious Disease"/>
            <person name="Wu L."/>
            <person name="Ma J."/>
        </authorList>
    </citation>
    <scope>NUCLEOTIDE SEQUENCE [LARGE SCALE GENOMIC DNA]</scope>
    <source>
        <strain evidence="4">CCUG 62114</strain>
    </source>
</reference>
<dbReference type="InterPro" id="IPR050879">
    <property type="entry name" value="Acyltransferase_3"/>
</dbReference>
<protein>
    <submittedName>
        <fullName evidence="3">Acyltransferase family protein</fullName>
        <ecNumber evidence="3">2.3.-.-</ecNumber>
    </submittedName>
</protein>
<dbReference type="GO" id="GO:0016746">
    <property type="term" value="F:acyltransferase activity"/>
    <property type="evidence" value="ECO:0007669"/>
    <property type="project" value="UniProtKB-KW"/>
</dbReference>
<dbReference type="EMBL" id="JBHTJM010000002">
    <property type="protein sequence ID" value="MFD0962593.1"/>
    <property type="molecule type" value="Genomic_DNA"/>
</dbReference>
<keyword evidence="1" id="KW-0472">Membrane</keyword>
<dbReference type="PANTHER" id="PTHR23028">
    <property type="entry name" value="ACETYLTRANSFERASE"/>
    <property type="match status" value="1"/>
</dbReference>
<feature type="transmembrane region" description="Helical" evidence="1">
    <location>
        <begin position="7"/>
        <end position="24"/>
    </location>
</feature>
<dbReference type="InterPro" id="IPR002656">
    <property type="entry name" value="Acyl_transf_3_dom"/>
</dbReference>
<dbReference type="PANTHER" id="PTHR23028:SF53">
    <property type="entry name" value="ACYL_TRANSF_3 DOMAIN-CONTAINING PROTEIN"/>
    <property type="match status" value="1"/>
</dbReference>
<sequence length="353" mass="41193">MRIEQLTFTRFIAAISIVIFHYGSGSSLFNNETVSFLFNQANIGVSYFYILSGFVMVIAYGNKNKIDSGLYLKNRLARIYPVYFLAIFLIIAIRLFKEIDYYNLLLNIFMFQTWIPEKALTINTPGWSISVELFFYILFPILLNYLYSKKSLSKISYIIISFWIISQVIHHLLIYKIIHIPYYNIVDLAYHPIMHLNQFLVGNLAGLFFINKLKEKQHNYFLIISVIILSIIILLKYPIGLNFHNGLLAILFVPLILFISLSNGYISKLTSKKPFVFLGEISFGIYILQAPVWIIFSDYRLNKYLGLDKNIDFTKAFFLRLVILIFLSIISYIYFEKPLRNKIKKVSLTKSEG</sequence>
<gene>
    <name evidence="3" type="ORF">ACFQ1O_01090</name>
</gene>
<feature type="transmembrane region" description="Helical" evidence="1">
    <location>
        <begin position="316"/>
        <end position="335"/>
    </location>
</feature>
<dbReference type="RefSeq" id="WP_377712418.1">
    <property type="nucleotide sequence ID" value="NZ_JBHTJM010000002.1"/>
</dbReference>
<evidence type="ECO:0000256" key="1">
    <source>
        <dbReference type="SAM" id="Phobius"/>
    </source>
</evidence>
<feature type="transmembrane region" description="Helical" evidence="1">
    <location>
        <begin position="246"/>
        <end position="266"/>
    </location>
</feature>
<keyword evidence="3" id="KW-0012">Acyltransferase</keyword>
<keyword evidence="1" id="KW-0812">Transmembrane</keyword>
<feature type="transmembrane region" description="Helical" evidence="1">
    <location>
        <begin position="275"/>
        <end position="296"/>
    </location>
</feature>
<evidence type="ECO:0000313" key="3">
    <source>
        <dbReference type="EMBL" id="MFD0962593.1"/>
    </source>
</evidence>
<name>A0ABW3HYI6_9FLAO</name>
<feature type="transmembrane region" description="Helical" evidence="1">
    <location>
        <begin position="36"/>
        <end position="59"/>
    </location>
</feature>
<dbReference type="Pfam" id="PF01757">
    <property type="entry name" value="Acyl_transf_3"/>
    <property type="match status" value="1"/>
</dbReference>
<evidence type="ECO:0000313" key="4">
    <source>
        <dbReference type="Proteomes" id="UP001596997"/>
    </source>
</evidence>
<feature type="transmembrane region" description="Helical" evidence="1">
    <location>
        <begin position="190"/>
        <end position="209"/>
    </location>
</feature>
<feature type="transmembrane region" description="Helical" evidence="1">
    <location>
        <begin position="158"/>
        <end position="178"/>
    </location>
</feature>
<dbReference type="EC" id="2.3.-.-" evidence="3"/>
<keyword evidence="1" id="KW-1133">Transmembrane helix</keyword>
<keyword evidence="4" id="KW-1185">Reference proteome</keyword>
<proteinExistence type="predicted"/>
<organism evidence="3 4">
    <name type="scientific">Pseudofulvibacter geojedonensis</name>
    <dbReference type="NCBI Taxonomy" id="1123758"/>
    <lineage>
        <taxon>Bacteria</taxon>
        <taxon>Pseudomonadati</taxon>
        <taxon>Bacteroidota</taxon>
        <taxon>Flavobacteriia</taxon>
        <taxon>Flavobacteriales</taxon>
        <taxon>Flavobacteriaceae</taxon>
        <taxon>Pseudofulvibacter</taxon>
    </lineage>
</organism>
<dbReference type="Proteomes" id="UP001596997">
    <property type="component" value="Unassembled WGS sequence"/>
</dbReference>
<accession>A0ABW3HYI6</accession>